<dbReference type="InterPro" id="IPR006579">
    <property type="entry name" value="Pre_C2HC_dom"/>
</dbReference>
<dbReference type="EMBL" id="GBHO01011258">
    <property type="protein sequence ID" value="JAG32346.1"/>
    <property type="molecule type" value="Transcribed_RNA"/>
</dbReference>
<organism evidence="3">
    <name type="scientific">Lygus hesperus</name>
    <name type="common">Western plant bug</name>
    <dbReference type="NCBI Taxonomy" id="30085"/>
    <lineage>
        <taxon>Eukaryota</taxon>
        <taxon>Metazoa</taxon>
        <taxon>Ecdysozoa</taxon>
        <taxon>Arthropoda</taxon>
        <taxon>Hexapoda</taxon>
        <taxon>Insecta</taxon>
        <taxon>Pterygota</taxon>
        <taxon>Neoptera</taxon>
        <taxon>Paraneoptera</taxon>
        <taxon>Hemiptera</taxon>
        <taxon>Heteroptera</taxon>
        <taxon>Panheteroptera</taxon>
        <taxon>Cimicomorpha</taxon>
        <taxon>Miridae</taxon>
        <taxon>Mirini</taxon>
        <taxon>Lygus</taxon>
    </lineage>
</organism>
<name>A0A0A9YL51_LYGHE</name>
<dbReference type="PANTHER" id="PTHR33273">
    <property type="entry name" value="DOMAIN-CONTAINING PROTEIN, PUTATIVE-RELATED"/>
    <property type="match status" value="1"/>
</dbReference>
<accession>A0A0A9YL51</accession>
<gene>
    <name evidence="2" type="ORF">CM83_31154</name>
    <name evidence="3" type="ORF">CM83_31156</name>
</gene>
<evidence type="ECO:0000313" key="3">
    <source>
        <dbReference type="EMBL" id="JAG32346.1"/>
    </source>
</evidence>
<evidence type="ECO:0000313" key="2">
    <source>
        <dbReference type="EMBL" id="JAG32344.1"/>
    </source>
</evidence>
<protein>
    <submittedName>
        <fullName evidence="3">Nucleic-acid-binding protein from transposon X-element</fullName>
    </submittedName>
</protein>
<dbReference type="EMBL" id="GBHO01011260">
    <property type="protein sequence ID" value="JAG32344.1"/>
    <property type="molecule type" value="Transcribed_RNA"/>
</dbReference>
<dbReference type="PANTHER" id="PTHR33273:SF2">
    <property type="entry name" value="ENDONUCLEASE_EXONUCLEASE_PHOSPHATASE DOMAIN-CONTAINING PROTEIN"/>
    <property type="match status" value="1"/>
</dbReference>
<feature type="domain" description="Pre-C2HC" evidence="1">
    <location>
        <begin position="129"/>
        <end position="197"/>
    </location>
</feature>
<sequence length="360" mass="40905">MGEDEDPSAAKKRKIDSIFFTTNKFAALEKMDTSKPTAETEKPQKPPPIFVTNVKNINLLLTEIKSLCTADFRTTTIYNKLKLNFDSVDDYRKIIAFLQTSQAEYHTYQLKCERNFRVVIRGLHPTSDTSTVLSELKEKGFEPVQMLPVRHPVTKVSLPLFFVDLKPNKNNSDIYSLNRLYYTRIKVEPPKPRRAVIQCLRCQSYGHTKNYCNQAERCVRCDSQHATEKCPQPSSTPPVCVNCKGSHTANYKGCPEHKKLQLATNRPTNKKFNLNQDPISSEEKRVQCTVNPDNLHVQFSHPPTFTRPAATNSYAQVIANSEAHPTTTDDLIRKIDSLIALITPLIETLTQILPILIKKS</sequence>
<proteinExistence type="predicted"/>
<reference evidence="3" key="1">
    <citation type="journal article" date="2014" name="PLoS ONE">
        <title>Transcriptome-Based Identification of ABC Transporters in the Western Tarnished Plant Bug Lygus hesperus.</title>
        <authorList>
            <person name="Hull J.J."/>
            <person name="Chaney K."/>
            <person name="Geib S.M."/>
            <person name="Fabrick J.A."/>
            <person name="Brent C.S."/>
            <person name="Walsh D."/>
            <person name="Lavine L.C."/>
        </authorList>
    </citation>
    <scope>NUCLEOTIDE SEQUENCE</scope>
</reference>
<dbReference type="Pfam" id="PF07530">
    <property type="entry name" value="PRE_C2HC"/>
    <property type="match status" value="1"/>
</dbReference>
<dbReference type="SMART" id="SM00596">
    <property type="entry name" value="PRE_C2HC"/>
    <property type="match status" value="1"/>
</dbReference>
<dbReference type="AlphaFoldDB" id="A0A0A9YL51"/>
<evidence type="ECO:0000259" key="1">
    <source>
        <dbReference type="SMART" id="SM00596"/>
    </source>
</evidence>
<reference evidence="3" key="2">
    <citation type="submission" date="2014-07" db="EMBL/GenBank/DDBJ databases">
        <authorList>
            <person name="Hull J."/>
        </authorList>
    </citation>
    <scope>NUCLEOTIDE SEQUENCE</scope>
</reference>